<protein>
    <recommendedName>
        <fullName evidence="3">PLAT domain-containing protein</fullName>
    </recommendedName>
</protein>
<name>A0ABU2L3I3_9ACTN</name>
<evidence type="ECO:0008006" key="3">
    <source>
        <dbReference type="Google" id="ProtNLM"/>
    </source>
</evidence>
<sequence>MALTSALSVSASATLSSALDLTTAEAPLALRRAVALTSGTGAGQADLVFSDRRTLAASASEDLDLAGVLTDALGATVSFARIKGLIISAAAANTNNVIVGGASSNGFVSWVGGATHTVTVRPGATLALIAGQADATGYAVTAGTGDLLHIANSAGSTSVTYDVVLIGASA</sequence>
<reference evidence="2" key="1">
    <citation type="submission" date="2023-07" db="EMBL/GenBank/DDBJ databases">
        <title>30 novel species of actinomycetes from the DSMZ collection.</title>
        <authorList>
            <person name="Nouioui I."/>
        </authorList>
    </citation>
    <scope>NUCLEOTIDE SEQUENCE [LARGE SCALE GENOMIC DNA]</scope>
    <source>
        <strain evidence="2">DSM 44917</strain>
    </source>
</reference>
<proteinExistence type="predicted"/>
<comment type="caution">
    <text evidence="1">The sequence shown here is derived from an EMBL/GenBank/DDBJ whole genome shotgun (WGS) entry which is preliminary data.</text>
</comment>
<keyword evidence="2" id="KW-1185">Reference proteome</keyword>
<dbReference type="Proteomes" id="UP001183388">
    <property type="component" value="Unassembled WGS sequence"/>
</dbReference>
<dbReference type="EMBL" id="JAVREN010000004">
    <property type="protein sequence ID" value="MDT0306125.1"/>
    <property type="molecule type" value="Genomic_DNA"/>
</dbReference>
<evidence type="ECO:0000313" key="2">
    <source>
        <dbReference type="Proteomes" id="UP001183388"/>
    </source>
</evidence>
<accession>A0ABU2L3I3</accession>
<dbReference type="RefSeq" id="WP_311629044.1">
    <property type="nucleotide sequence ID" value="NZ_JAVREN010000004.1"/>
</dbReference>
<organism evidence="1 2">
    <name type="scientific">Streptomyces boetiae</name>
    <dbReference type="NCBI Taxonomy" id="3075541"/>
    <lineage>
        <taxon>Bacteria</taxon>
        <taxon>Bacillati</taxon>
        <taxon>Actinomycetota</taxon>
        <taxon>Actinomycetes</taxon>
        <taxon>Kitasatosporales</taxon>
        <taxon>Streptomycetaceae</taxon>
        <taxon>Streptomyces</taxon>
    </lineage>
</organism>
<gene>
    <name evidence="1" type="ORF">RM780_04000</name>
</gene>
<evidence type="ECO:0000313" key="1">
    <source>
        <dbReference type="EMBL" id="MDT0306125.1"/>
    </source>
</evidence>